<evidence type="ECO:0000313" key="3">
    <source>
        <dbReference type="Proteomes" id="UP000298021"/>
    </source>
</evidence>
<feature type="transmembrane region" description="Helical" evidence="1">
    <location>
        <begin position="491"/>
        <end position="512"/>
    </location>
</feature>
<dbReference type="EMBL" id="RKLY01000006">
    <property type="protein sequence ID" value="TGD24342.1"/>
    <property type="molecule type" value="Genomic_DNA"/>
</dbReference>
<evidence type="ECO:0000313" key="2">
    <source>
        <dbReference type="EMBL" id="TGD24342.1"/>
    </source>
</evidence>
<feature type="transmembrane region" description="Helical" evidence="1">
    <location>
        <begin position="519"/>
        <end position="539"/>
    </location>
</feature>
<sequence length="887" mass="91057">MATELGKAYVQIVPSAKGISGAIGDELDPEATAAGESAGSKMSLGIKATLMAGAAAIGAAATKAIGASISEGAKLQQSLGGVETLFKKSAGKVKKYADVAYKTAGMSANDYMENVTSFSASLLQSLGGNTGKAAKVANMAMIDMSDNANKFGSNMGDIQNAYQGFAKQNYTMLDNLKLGYGGTKTEMQRLLKDATKLTGVKYDINNLSDVYKAVHAIQENLDITGTTAKEAASTFSGSFDSMKAAAQNLLGKLALGQDIQPSLEALGETTYNFFVNNFLPMIGNILKGIPTLIGGFFKNIKLPKLDIGASVKTAFAVLGAFTVPTGLKMLGGIFSKLSFVVKPLAGIFSGFTGALKPITGIFSGLAGVVKGVASGFSSFATSILKIGTGVGVATAGLAALALAITQLASTGDAGVTAMAAFGLTVGGLTAVFALAAPALQSGALGIAAFGAALLSAGVGIGIATAGISLMVGSFALLNQSFVQLTTVSSQLLPMFTNLGLGLSTMMTSFLTSVITNMPLIVQAFVALGSGILTSINTLMPQLITTGMNMIMSLLNGINSNIGKIISVSVQIITKFIGGLANGLPQILAKGVEFIVNLFNGIAQSLPKIVASAVSVVTTFVESVGDNLGRVVAAALDLVTKFADSIINNQAKLSQAATKIIHAFVTSVGTAMGTIISSGNKLIGWFVDGLLQGLGKSQNAGKKNANAVKAGAKADLHSNGHAIMSSFLSGLKSMWGSITSFVGKIGPWIKSHKGPISYDKKLLIPAGQAIMGGLNNGLSAAFEDVKSNVNSMSGFINDEVNSSINDIGVNPGQISKVSSVKFDDINAKNDSTIVSQLNEVMSLLNGLNNKNQNYQVVLDNNVLAGELTPNIDRNLSDAWRKNDGKIGR</sequence>
<keyword evidence="1" id="KW-0472">Membrane</keyword>
<protein>
    <recommendedName>
        <fullName evidence="4">Phage tail protein</fullName>
    </recommendedName>
</protein>
<evidence type="ECO:0000256" key="1">
    <source>
        <dbReference type="SAM" id="Phobius"/>
    </source>
</evidence>
<proteinExistence type="predicted"/>
<accession>A0A4Z0JMW5</accession>
<keyword evidence="1" id="KW-1133">Transmembrane helix</keyword>
<comment type="caution">
    <text evidence="2">The sequence shown here is derived from an EMBL/GenBank/DDBJ whole genome shotgun (WGS) entry which is preliminary data.</text>
</comment>
<dbReference type="AlphaFoldDB" id="A0A4Z0JMW5"/>
<feature type="transmembrane region" description="Helical" evidence="1">
    <location>
        <begin position="390"/>
        <end position="409"/>
    </location>
</feature>
<evidence type="ECO:0008006" key="4">
    <source>
        <dbReference type="Google" id="ProtNLM"/>
    </source>
</evidence>
<keyword evidence="3" id="KW-1185">Reference proteome</keyword>
<dbReference type="RefSeq" id="WP_135371580.1">
    <property type="nucleotide sequence ID" value="NZ_RKLY01000006.1"/>
</dbReference>
<name>A0A4Z0JMW5_9LACO</name>
<feature type="transmembrane region" description="Helical" evidence="1">
    <location>
        <begin position="443"/>
        <end position="471"/>
    </location>
</feature>
<keyword evidence="1" id="KW-0812">Transmembrane</keyword>
<dbReference type="OrthoDB" id="28713at2"/>
<reference evidence="2 3" key="1">
    <citation type="submission" date="2018-10" db="EMBL/GenBank/DDBJ databases">
        <title>Lactobacillus sp. R7 and Lactobacillus sp. R19 isolated from fermented mustard green product of Taiwan.</title>
        <authorList>
            <person name="Lin S.-T."/>
        </authorList>
    </citation>
    <scope>NUCLEOTIDE SEQUENCE [LARGE SCALE GENOMIC DNA]</scope>
    <source>
        <strain evidence="2 3">BCRC 81127</strain>
    </source>
</reference>
<gene>
    <name evidence="2" type="ORF">EGT49_03540</name>
</gene>
<feature type="transmembrane region" description="Helical" evidence="1">
    <location>
        <begin position="415"/>
        <end position="436"/>
    </location>
</feature>
<organism evidence="2 3">
    <name type="scientific">Companilactobacillus suantsaicola</name>
    <dbReference type="NCBI Taxonomy" id="2487723"/>
    <lineage>
        <taxon>Bacteria</taxon>
        <taxon>Bacillati</taxon>
        <taxon>Bacillota</taxon>
        <taxon>Bacilli</taxon>
        <taxon>Lactobacillales</taxon>
        <taxon>Lactobacillaceae</taxon>
        <taxon>Companilactobacillus</taxon>
    </lineage>
</organism>
<feature type="transmembrane region" description="Helical" evidence="1">
    <location>
        <begin position="347"/>
        <end position="369"/>
    </location>
</feature>
<dbReference type="Proteomes" id="UP000298021">
    <property type="component" value="Unassembled WGS sequence"/>
</dbReference>